<keyword evidence="3" id="KW-0472">Membrane</keyword>
<evidence type="ECO:0000256" key="3">
    <source>
        <dbReference type="SAM" id="Phobius"/>
    </source>
</evidence>
<accession>A0A815IT97</accession>
<dbReference type="EMBL" id="CAJNOO010004134">
    <property type="protein sequence ID" value="CAF1369926.1"/>
    <property type="molecule type" value="Genomic_DNA"/>
</dbReference>
<feature type="compositionally biased region" description="Basic and acidic residues" evidence="2">
    <location>
        <begin position="535"/>
        <end position="548"/>
    </location>
</feature>
<proteinExistence type="predicted"/>
<feature type="transmembrane region" description="Helical" evidence="3">
    <location>
        <begin position="669"/>
        <end position="693"/>
    </location>
</feature>
<feature type="region of interest" description="Disordered" evidence="2">
    <location>
        <begin position="527"/>
        <end position="549"/>
    </location>
</feature>
<reference evidence="4" key="1">
    <citation type="submission" date="2021-02" db="EMBL/GenBank/DDBJ databases">
        <authorList>
            <person name="Nowell W R."/>
        </authorList>
    </citation>
    <scope>NUCLEOTIDE SEQUENCE</scope>
</reference>
<protein>
    <submittedName>
        <fullName evidence="4">Uncharacterized protein</fullName>
    </submittedName>
</protein>
<feature type="region of interest" description="Disordered" evidence="2">
    <location>
        <begin position="1"/>
        <end position="21"/>
    </location>
</feature>
<dbReference type="OrthoDB" id="10012203at2759"/>
<dbReference type="AlphaFoldDB" id="A0A815IT97"/>
<evidence type="ECO:0000313" key="5">
    <source>
        <dbReference type="Proteomes" id="UP000663882"/>
    </source>
</evidence>
<gene>
    <name evidence="4" type="ORF">RFH988_LOCUS33283</name>
</gene>
<keyword evidence="3" id="KW-0812">Transmembrane</keyword>
<feature type="coiled-coil region" evidence="1">
    <location>
        <begin position="75"/>
        <end position="121"/>
    </location>
</feature>
<name>A0A815IT97_9BILA</name>
<evidence type="ECO:0000256" key="2">
    <source>
        <dbReference type="SAM" id="MobiDB-lite"/>
    </source>
</evidence>
<keyword evidence="3" id="KW-1133">Transmembrane helix</keyword>
<sequence>MSLPSWNITRHRSHSCREKTTRAPSELHRQAIERIQHRFEQELSKSERDLQWAINQRNDSSLAQEYIGNLRHKLKNDYNQLVQEKVDEIEKYMNQRYNKERRLYQRKLQKTQIENEKFRMQEINQVVREQDVICEEKLAAQRSFYNRLLDEQAGRLRAERSLQSFESLNIEQLKDRLTRVEHSNCELKKISQITKSNHIENIKPIEVKCFLDENQITIETSEKQQRDITATMMTIIPQVKRLTINVPSKKPTVTTVTDMVVAKPIRHLAILPSTKEQSKKEFTKHSTNLSETFTMYDGPTTTPIVGRSIDDTLTMNSQNQMPDSNCQIPINIEITTDNTNLCDNTTISSVCELVDQTKLQQKPHSLIGRYQLSNVDISSKSNPSVHLATVHYDDNQPLDITNKHILIQQFYTQLEKMKATFDIEQSHQMTTNTFTFDNGQVSQTSATNQLKEKSTVTRVSSATIQHNNKTPPISKKQTPTKNSSSRIQSAPITMATQSNIDRNCRRTSSCKQRRNEKIPIPEKKSFHIKTKSKRHSESAPPKRIDIHGPEVTLLPNDEQQCQQIYEKLQRLQPHGVCVDLNTLRRALYPPVGTATYSSNLNNYEQTSSTFKTYRQRTEEMPQSWMKIDDKYVSTYISKQQNKTSIKSDESNLIITPDNTNIDRIADQKLLQLIMTRLIICISILVVIFMHVYVNESKPIFISSKFLQQAWPKDLNFPIDYSNQNDVSSMVDEESMDINRSKRNCLTFAPKNSHRSIKWMCW</sequence>
<organism evidence="4 5">
    <name type="scientific">Rotaria sordida</name>
    <dbReference type="NCBI Taxonomy" id="392033"/>
    <lineage>
        <taxon>Eukaryota</taxon>
        <taxon>Metazoa</taxon>
        <taxon>Spiralia</taxon>
        <taxon>Gnathifera</taxon>
        <taxon>Rotifera</taxon>
        <taxon>Eurotatoria</taxon>
        <taxon>Bdelloidea</taxon>
        <taxon>Philodinida</taxon>
        <taxon>Philodinidae</taxon>
        <taxon>Rotaria</taxon>
    </lineage>
</organism>
<keyword evidence="1" id="KW-0175">Coiled coil</keyword>
<feature type="region of interest" description="Disordered" evidence="2">
    <location>
        <begin position="454"/>
        <end position="487"/>
    </location>
</feature>
<dbReference type="Proteomes" id="UP000663882">
    <property type="component" value="Unassembled WGS sequence"/>
</dbReference>
<evidence type="ECO:0000256" key="1">
    <source>
        <dbReference type="SAM" id="Coils"/>
    </source>
</evidence>
<evidence type="ECO:0000313" key="4">
    <source>
        <dbReference type="EMBL" id="CAF1369926.1"/>
    </source>
</evidence>
<comment type="caution">
    <text evidence="4">The sequence shown here is derived from an EMBL/GenBank/DDBJ whole genome shotgun (WGS) entry which is preliminary data.</text>
</comment>
<feature type="compositionally biased region" description="Polar residues" evidence="2">
    <location>
        <begin position="456"/>
        <end position="487"/>
    </location>
</feature>